<evidence type="ECO:0000256" key="8">
    <source>
        <dbReference type="ARBA" id="ARBA00022777"/>
    </source>
</evidence>
<reference evidence="16 17" key="1">
    <citation type="submission" date="2018-07" db="EMBL/GenBank/DDBJ databases">
        <title>Genomic Encyclopedia of Type Strains, Phase IV (KMG-IV): sequencing the most valuable type-strain genomes for metagenomic binning, comparative biology and taxonomic classification.</title>
        <authorList>
            <person name="Goeker M."/>
        </authorList>
    </citation>
    <scope>NUCLEOTIDE SEQUENCE [LARGE SCALE GENOMIC DNA]</scope>
    <source>
        <strain evidence="16 17">DSM 16500</strain>
    </source>
</reference>
<dbReference type="InterPro" id="IPR001341">
    <property type="entry name" value="Asp_kinase"/>
</dbReference>
<dbReference type="NCBIfam" id="TIGR00656">
    <property type="entry name" value="asp_kin_monofn"/>
    <property type="match status" value="1"/>
</dbReference>
<keyword evidence="9 12" id="KW-0067">ATP-binding</keyword>
<dbReference type="GO" id="GO:0009089">
    <property type="term" value="P:lysine biosynthetic process via diaminopimelate"/>
    <property type="evidence" value="ECO:0007669"/>
    <property type="project" value="UniProtKB-UniPathway"/>
</dbReference>
<dbReference type="EC" id="2.7.2.4" evidence="13"/>
<dbReference type="PANTHER" id="PTHR21499:SF3">
    <property type="entry name" value="ASPARTOKINASE"/>
    <property type="match status" value="1"/>
</dbReference>
<dbReference type="FunFam" id="3.30.2130.10:FF:000002">
    <property type="entry name" value="Aspartokinase"/>
    <property type="match status" value="1"/>
</dbReference>
<keyword evidence="6 13" id="KW-0808">Transferase</keyword>
<dbReference type="Proteomes" id="UP000254720">
    <property type="component" value="Unassembled WGS sequence"/>
</dbReference>
<comment type="similarity">
    <text evidence="4 13">Belongs to the aspartokinase family.</text>
</comment>
<dbReference type="PROSITE" id="PS00324">
    <property type="entry name" value="ASPARTOKINASE"/>
    <property type="match status" value="1"/>
</dbReference>
<dbReference type="InterPro" id="IPR041740">
    <property type="entry name" value="AKii-LysC-BS"/>
</dbReference>
<dbReference type="GO" id="GO:0004072">
    <property type="term" value="F:aspartate kinase activity"/>
    <property type="evidence" value="ECO:0007669"/>
    <property type="project" value="UniProtKB-EC"/>
</dbReference>
<feature type="binding site" evidence="12">
    <location>
        <position position="74"/>
    </location>
    <ligand>
        <name>substrate</name>
    </ligand>
</feature>
<comment type="pathway">
    <text evidence="1 14">Amino-acid biosynthesis; L-lysine biosynthesis via DAP pathway; (S)-tetrahydrodipicolinate from L-aspartate: step 1/4.</text>
</comment>
<dbReference type="OrthoDB" id="9799110at2"/>
<dbReference type="EMBL" id="QQAX01000012">
    <property type="protein sequence ID" value="RDI42808.1"/>
    <property type="molecule type" value="Genomic_DNA"/>
</dbReference>
<feature type="binding site" evidence="12">
    <location>
        <begin position="7"/>
        <end position="10"/>
    </location>
    <ligand>
        <name>ATP</name>
        <dbReference type="ChEBI" id="CHEBI:30616"/>
    </ligand>
</feature>
<evidence type="ECO:0000256" key="7">
    <source>
        <dbReference type="ARBA" id="ARBA00022741"/>
    </source>
</evidence>
<dbReference type="InterPro" id="IPR002912">
    <property type="entry name" value="ACT_dom"/>
</dbReference>
<feature type="binding site" evidence="12">
    <location>
        <begin position="209"/>
        <end position="210"/>
    </location>
    <ligand>
        <name>ATP</name>
        <dbReference type="ChEBI" id="CHEBI:30616"/>
    </ligand>
</feature>
<gene>
    <name evidence="16" type="ORF">C8D86_1125</name>
</gene>
<feature type="domain" description="ACT" evidence="15">
    <location>
        <begin position="264"/>
        <end position="338"/>
    </location>
</feature>
<evidence type="ECO:0000256" key="13">
    <source>
        <dbReference type="RuleBase" id="RU003448"/>
    </source>
</evidence>
<comment type="caution">
    <text evidence="16">The sequence shown here is derived from an EMBL/GenBank/DDBJ whole genome shotgun (WGS) entry which is preliminary data.</text>
</comment>
<comment type="pathway">
    <text evidence="2 14">Amino-acid biosynthesis; L-methionine biosynthesis via de novo pathway; L-homoserine from L-aspartate: step 1/3.</text>
</comment>
<evidence type="ECO:0000256" key="4">
    <source>
        <dbReference type="ARBA" id="ARBA00010122"/>
    </source>
</evidence>
<comment type="catalytic activity">
    <reaction evidence="11 13">
        <text>L-aspartate + ATP = 4-phospho-L-aspartate + ADP</text>
        <dbReference type="Rhea" id="RHEA:23776"/>
        <dbReference type="ChEBI" id="CHEBI:29991"/>
        <dbReference type="ChEBI" id="CHEBI:30616"/>
        <dbReference type="ChEBI" id="CHEBI:57535"/>
        <dbReference type="ChEBI" id="CHEBI:456216"/>
        <dbReference type="EC" id="2.7.2.4"/>
    </reaction>
</comment>
<accession>A0A370GG80</accession>
<keyword evidence="10" id="KW-0457">Lysine biosynthesis</keyword>
<evidence type="ECO:0000259" key="15">
    <source>
        <dbReference type="PROSITE" id="PS51671"/>
    </source>
</evidence>
<evidence type="ECO:0000313" key="17">
    <source>
        <dbReference type="Proteomes" id="UP000254720"/>
    </source>
</evidence>
<dbReference type="PIRSF" id="PIRSF000726">
    <property type="entry name" value="Asp_kin"/>
    <property type="match status" value="1"/>
</dbReference>
<dbReference type="PANTHER" id="PTHR21499">
    <property type="entry name" value="ASPARTATE KINASE"/>
    <property type="match status" value="1"/>
</dbReference>
<dbReference type="Gene3D" id="3.40.1160.10">
    <property type="entry name" value="Acetylglutamate kinase-like"/>
    <property type="match status" value="1"/>
</dbReference>
<evidence type="ECO:0000256" key="1">
    <source>
        <dbReference type="ARBA" id="ARBA00004766"/>
    </source>
</evidence>
<dbReference type="PROSITE" id="PS51671">
    <property type="entry name" value="ACT"/>
    <property type="match status" value="2"/>
</dbReference>
<dbReference type="NCBIfam" id="NF005155">
    <property type="entry name" value="PRK06635.1-4"/>
    <property type="match status" value="1"/>
</dbReference>
<dbReference type="InterPro" id="IPR018042">
    <property type="entry name" value="Aspartate_kinase_CS"/>
</dbReference>
<evidence type="ECO:0000256" key="9">
    <source>
        <dbReference type="ARBA" id="ARBA00022840"/>
    </source>
</evidence>
<comment type="pathway">
    <text evidence="3 14">Amino-acid biosynthesis; L-threonine biosynthesis; L-threonine from L-aspartate: step 1/5.</text>
</comment>
<dbReference type="Pfam" id="PF00696">
    <property type="entry name" value="AA_kinase"/>
    <property type="match status" value="1"/>
</dbReference>
<evidence type="ECO:0000256" key="3">
    <source>
        <dbReference type="ARBA" id="ARBA00005139"/>
    </source>
</evidence>
<dbReference type="NCBIfam" id="TIGR00657">
    <property type="entry name" value="asp_kinases"/>
    <property type="match status" value="1"/>
</dbReference>
<evidence type="ECO:0000256" key="11">
    <source>
        <dbReference type="ARBA" id="ARBA00047872"/>
    </source>
</evidence>
<dbReference type="InterPro" id="IPR001048">
    <property type="entry name" value="Asp/Glu/Uridylate_kinase"/>
</dbReference>
<keyword evidence="5 14" id="KW-0028">Amino-acid biosynthesis</keyword>
<dbReference type="NCBIfam" id="NF005154">
    <property type="entry name" value="PRK06635.1-2"/>
    <property type="match status" value="1"/>
</dbReference>
<dbReference type="CDD" id="cd04261">
    <property type="entry name" value="AAK_AKii-LysC-BS"/>
    <property type="match status" value="1"/>
</dbReference>
<dbReference type="InterPro" id="IPR054352">
    <property type="entry name" value="ACT_Aspartokinase"/>
</dbReference>
<evidence type="ECO:0000256" key="10">
    <source>
        <dbReference type="ARBA" id="ARBA00023154"/>
    </source>
</evidence>
<evidence type="ECO:0000256" key="2">
    <source>
        <dbReference type="ARBA" id="ARBA00004986"/>
    </source>
</evidence>
<dbReference type="GO" id="GO:0009090">
    <property type="term" value="P:homoserine biosynthetic process"/>
    <property type="evidence" value="ECO:0007669"/>
    <property type="project" value="TreeGrafter"/>
</dbReference>
<dbReference type="InterPro" id="IPR005260">
    <property type="entry name" value="Asp_kin_monofn"/>
</dbReference>
<dbReference type="FunFam" id="3.40.1160.10:FF:000002">
    <property type="entry name" value="Aspartokinase"/>
    <property type="match status" value="1"/>
</dbReference>
<evidence type="ECO:0000256" key="6">
    <source>
        <dbReference type="ARBA" id="ARBA00022679"/>
    </source>
</evidence>
<dbReference type="InterPro" id="IPR045865">
    <property type="entry name" value="ACT-like_dom_sf"/>
</dbReference>
<feature type="binding site" evidence="12">
    <location>
        <position position="179"/>
    </location>
    <ligand>
        <name>ATP</name>
        <dbReference type="ChEBI" id="CHEBI:30616"/>
    </ligand>
</feature>
<keyword evidence="17" id="KW-1185">Reference proteome</keyword>
<organism evidence="16 17">
    <name type="scientific">Aquicella lusitana</name>
    <dbReference type="NCBI Taxonomy" id="254246"/>
    <lineage>
        <taxon>Bacteria</taxon>
        <taxon>Pseudomonadati</taxon>
        <taxon>Pseudomonadota</taxon>
        <taxon>Gammaproteobacteria</taxon>
        <taxon>Legionellales</taxon>
        <taxon>Coxiellaceae</taxon>
        <taxon>Aquicella</taxon>
    </lineage>
</organism>
<evidence type="ECO:0000256" key="12">
    <source>
        <dbReference type="PIRSR" id="PIRSR000726-1"/>
    </source>
</evidence>
<keyword evidence="8 13" id="KW-0418">Kinase</keyword>
<name>A0A370GG80_9COXI</name>
<dbReference type="UniPathway" id="UPA00050">
    <property type="reaction ID" value="UER00461"/>
</dbReference>
<dbReference type="SUPFAM" id="SSF53633">
    <property type="entry name" value="Carbamate kinase-like"/>
    <property type="match status" value="1"/>
</dbReference>
<dbReference type="InterPro" id="IPR036393">
    <property type="entry name" value="AceGlu_kinase-like_sf"/>
</dbReference>
<dbReference type="CDD" id="cd04936">
    <property type="entry name" value="ACT_AKii-LysC-BS-like_2"/>
    <property type="match status" value="1"/>
</dbReference>
<proteinExistence type="inferred from homology"/>
<feature type="binding site" evidence="12">
    <location>
        <begin position="173"/>
        <end position="174"/>
    </location>
    <ligand>
        <name>ATP</name>
        <dbReference type="ChEBI" id="CHEBI:30616"/>
    </ligand>
</feature>
<dbReference type="Gene3D" id="3.30.2130.10">
    <property type="entry name" value="VC0802-like"/>
    <property type="match status" value="1"/>
</dbReference>
<dbReference type="UniPathway" id="UPA00051">
    <property type="reaction ID" value="UER00462"/>
</dbReference>
<dbReference type="AlphaFoldDB" id="A0A370GG80"/>
<keyword evidence="7 12" id="KW-0547">Nucleotide-binding</keyword>
<dbReference type="UniPathway" id="UPA00034">
    <property type="reaction ID" value="UER00015"/>
</dbReference>
<dbReference type="GO" id="GO:0005829">
    <property type="term" value="C:cytosol"/>
    <property type="evidence" value="ECO:0007669"/>
    <property type="project" value="TreeGrafter"/>
</dbReference>
<evidence type="ECO:0000313" key="16">
    <source>
        <dbReference type="EMBL" id="RDI42808.1"/>
    </source>
</evidence>
<dbReference type="RefSeq" id="WP_114834474.1">
    <property type="nucleotide sequence ID" value="NZ_LR699114.1"/>
</dbReference>
<feature type="domain" description="ACT" evidence="15">
    <location>
        <begin position="344"/>
        <end position="415"/>
    </location>
</feature>
<sequence>MALIVQKYGGSSVGNLDRIHHVAQKILQTKQQGHDVVVVVSAMYGETDRLIQLANALTHYPDPREFDVLISTGEQVSMALLSMALNAKQCPARSFTGSQIGIHTDTIHTKARIQKVNTDIIERELKQGRIVIIAGFQGVNEYGDITTLGRGGSDTTAVAIAAAIKAHECQIYTDVDGVYTTDPHLIPEARLLPQISFEEMLEMASLGAKVLQMRSVELASKHNMPIRVLSTFSDGQGTLVTFEDKIMHKLPVSGIAFSREEAVISLSGIPRQLGTEGRILAKVSQAHIEIDMIAQNMTAQNTVDFTFTVHRREYPKALKIIEELAKELGAVSVKTNPKVAKLSLVGIGMRSHTGVASTMFQSLGDAGVNIQMITTSEIKISVVVDEAHLEQGVRAVHQAFELDKIPMETQQLYIE</sequence>
<dbReference type="CDD" id="cd04913">
    <property type="entry name" value="ACT_AKii-LysC-BS-like_1"/>
    <property type="match status" value="1"/>
</dbReference>
<feature type="binding site" evidence="12">
    <location>
        <position position="47"/>
    </location>
    <ligand>
        <name>substrate</name>
    </ligand>
</feature>
<evidence type="ECO:0000256" key="14">
    <source>
        <dbReference type="RuleBase" id="RU004249"/>
    </source>
</evidence>
<dbReference type="GO" id="GO:0005524">
    <property type="term" value="F:ATP binding"/>
    <property type="evidence" value="ECO:0007669"/>
    <property type="project" value="UniProtKB-KW"/>
</dbReference>
<dbReference type="SUPFAM" id="SSF55021">
    <property type="entry name" value="ACT-like"/>
    <property type="match status" value="2"/>
</dbReference>
<evidence type="ECO:0000256" key="5">
    <source>
        <dbReference type="ARBA" id="ARBA00022605"/>
    </source>
</evidence>
<dbReference type="GO" id="GO:0009088">
    <property type="term" value="P:threonine biosynthetic process"/>
    <property type="evidence" value="ECO:0007669"/>
    <property type="project" value="UniProtKB-UniPathway"/>
</dbReference>
<protein>
    <recommendedName>
        <fullName evidence="13">Aspartokinase</fullName>
        <ecNumber evidence="13">2.7.2.4</ecNumber>
    </recommendedName>
</protein>
<dbReference type="Pfam" id="PF22468">
    <property type="entry name" value="ACT_9"/>
    <property type="match status" value="1"/>
</dbReference>